<accession>A0ABN3AQT5</accession>
<dbReference type="Gene3D" id="3.90.1200.10">
    <property type="match status" value="1"/>
</dbReference>
<dbReference type="Pfam" id="PF01636">
    <property type="entry name" value="APH"/>
    <property type="match status" value="1"/>
</dbReference>
<dbReference type="EMBL" id="BAAAON010000001">
    <property type="protein sequence ID" value="GAA2173618.1"/>
    <property type="molecule type" value="Genomic_DNA"/>
</dbReference>
<evidence type="ECO:0000313" key="2">
    <source>
        <dbReference type="EMBL" id="GAA2173618.1"/>
    </source>
</evidence>
<dbReference type="InterPro" id="IPR002575">
    <property type="entry name" value="Aminoglycoside_PTrfase"/>
</dbReference>
<dbReference type="Proteomes" id="UP001500974">
    <property type="component" value="Unassembled WGS sequence"/>
</dbReference>
<keyword evidence="3" id="KW-1185">Reference proteome</keyword>
<evidence type="ECO:0000259" key="1">
    <source>
        <dbReference type="Pfam" id="PF01636"/>
    </source>
</evidence>
<protein>
    <recommendedName>
        <fullName evidence="1">Aminoglycoside phosphotransferase domain-containing protein</fullName>
    </recommendedName>
</protein>
<reference evidence="2 3" key="1">
    <citation type="journal article" date="2019" name="Int. J. Syst. Evol. Microbiol.">
        <title>The Global Catalogue of Microorganisms (GCM) 10K type strain sequencing project: providing services to taxonomists for standard genome sequencing and annotation.</title>
        <authorList>
            <consortium name="The Broad Institute Genomics Platform"/>
            <consortium name="The Broad Institute Genome Sequencing Center for Infectious Disease"/>
            <person name="Wu L."/>
            <person name="Ma J."/>
        </authorList>
    </citation>
    <scope>NUCLEOTIDE SEQUENCE [LARGE SCALE GENOMIC DNA]</scope>
    <source>
        <strain evidence="2 3">JCM 14917</strain>
    </source>
</reference>
<evidence type="ECO:0000313" key="3">
    <source>
        <dbReference type="Proteomes" id="UP001500974"/>
    </source>
</evidence>
<comment type="caution">
    <text evidence="2">The sequence shown here is derived from an EMBL/GenBank/DDBJ whole genome shotgun (WGS) entry which is preliminary data.</text>
</comment>
<organism evidence="2 3">
    <name type="scientific">Arthrobacter parietis</name>
    <dbReference type="NCBI Taxonomy" id="271434"/>
    <lineage>
        <taxon>Bacteria</taxon>
        <taxon>Bacillati</taxon>
        <taxon>Actinomycetota</taxon>
        <taxon>Actinomycetes</taxon>
        <taxon>Micrococcales</taxon>
        <taxon>Micrococcaceae</taxon>
        <taxon>Arthrobacter</taxon>
    </lineage>
</organism>
<name>A0ABN3AQT5_9MICC</name>
<sequence length="363" mass="38833">MTVNDALYELKAAVTDAVGGPVTALADVERIPLDYDAFLAHRTVSRIQGHALVGGERVAWSMIEKRTAGPALASAYLLDNGRREVNAYASGVLAGIAPGIGTPRMHGKLRDAEGGMTLWLEEIRHEGARPLDAETVLAAAHDLGGMGGLWAGRRLPEPWYFSGWIDRHSQPEAIEQGLATLRRRDPRAAAHLGDRLAAAEQLVLNQARYRGILESLPHTLCHHDAGGANVFHSRGRTVLIDWESIGPGPVGADLASLLFSSVRRGDALASVVMPLVEEALDTYSTALRAEAPTVTFKNIRLGFDAAVALRWKLAVDVVAGIEKGEPPRRGSLPDEDPAAALEELITLVDLLLASAGRALHKAP</sequence>
<dbReference type="InterPro" id="IPR011009">
    <property type="entry name" value="Kinase-like_dom_sf"/>
</dbReference>
<proteinExistence type="predicted"/>
<gene>
    <name evidence="2" type="ORF">GCM10009784_08620</name>
</gene>
<dbReference type="SUPFAM" id="SSF56112">
    <property type="entry name" value="Protein kinase-like (PK-like)"/>
    <property type="match status" value="1"/>
</dbReference>
<feature type="domain" description="Aminoglycoside phosphotransferase" evidence="1">
    <location>
        <begin position="168"/>
        <end position="266"/>
    </location>
</feature>